<name>A0ABY8CGI2_ENCHE</name>
<organism evidence="1 2">
    <name type="scientific">Encephalitozoon hellem</name>
    <name type="common">Microsporidian parasite</name>
    <dbReference type="NCBI Taxonomy" id="27973"/>
    <lineage>
        <taxon>Eukaryota</taxon>
        <taxon>Fungi</taxon>
        <taxon>Fungi incertae sedis</taxon>
        <taxon>Microsporidia</taxon>
        <taxon>Unikaryonidae</taxon>
        <taxon>Encephalitozoon</taxon>
    </lineage>
</organism>
<accession>A0ABY8CGI2</accession>
<proteinExistence type="predicted"/>
<sequence>MALMILNGDNRKIFIGNEVFYKIGENVIEEYRKEDFTIVRRKDFFRVKAAKEFDGKYYFLTKKMMLVYEDLFGDPIQETEVPNEGVFDFHMHDGRLFYLVKKMNRCLGIDEKQDVLFDFQAGVYFWDAADFYICSNRSLIRFDIVRKKSEEVLCNVHIRCLSVRNGMIAYADDANILHFLKGKTSLSYHYHSRTIVRIIITALEGLLVLCKDRKLVRIETRRDEKVFLTSFEGYPVDFIQDGTNIYVMTTFCVLVYDSKAGHVKKQIFSLPSFDYCKPLGNFEHVEEEIPGKEIFEHNVKRTKVNIPYVFKKECTGKSLESLIVAVRRNYVFIYDLEEEDVKRIAYLEGSDCFYSSGCVVRLSYGGKSRRATASIYRIENEGLGFIRKYDSIGISATPEDIVLDRGRLFLYLDGGLTEVIGPGITKRLGNENIRQIEETKAGVFLLDGCGIFKIKSGEWILEDRDITSFRISEGTLFVSLFGSGIYGFEMKDGAIEEKLINDTNVMEVFSKGGETIVALSLCEGVPVLRRYRKRDGSWKKDGEVFVDKKIGKILHKDIYLSITNRLHKVEVE</sequence>
<dbReference type="EMBL" id="CP119063">
    <property type="protein sequence ID" value="WEL37985.1"/>
    <property type="molecule type" value="Genomic_DNA"/>
</dbReference>
<gene>
    <name evidence="1" type="ORF">PFJ87_02g00210</name>
</gene>
<keyword evidence="2" id="KW-1185">Reference proteome</keyword>
<protein>
    <submittedName>
        <fullName evidence="1">WD40 domain-containing protein</fullName>
    </submittedName>
</protein>
<reference evidence="1 2" key="1">
    <citation type="submission" date="2023-02" db="EMBL/GenBank/DDBJ databases">
        <title>Encephalitozoon hellem ATCC 50451 complete genome.</title>
        <authorList>
            <person name="Mascarenhas dos Santos A.C."/>
            <person name="Julian A.T."/>
            <person name="Pombert J.-F."/>
        </authorList>
    </citation>
    <scope>NUCLEOTIDE SEQUENCE [LARGE SCALE GENOMIC DNA]</scope>
    <source>
        <strain evidence="1 2">ATCC 50451</strain>
    </source>
</reference>
<evidence type="ECO:0000313" key="2">
    <source>
        <dbReference type="Proteomes" id="UP001217963"/>
    </source>
</evidence>
<dbReference type="Proteomes" id="UP001217963">
    <property type="component" value="Chromosome II"/>
</dbReference>
<evidence type="ECO:0000313" key="1">
    <source>
        <dbReference type="EMBL" id="WEL37985.1"/>
    </source>
</evidence>